<organism evidence="1 2">
    <name type="scientific">Ancylostoma duodenale</name>
    <dbReference type="NCBI Taxonomy" id="51022"/>
    <lineage>
        <taxon>Eukaryota</taxon>
        <taxon>Metazoa</taxon>
        <taxon>Ecdysozoa</taxon>
        <taxon>Nematoda</taxon>
        <taxon>Chromadorea</taxon>
        <taxon>Rhabditida</taxon>
        <taxon>Rhabditina</taxon>
        <taxon>Rhabditomorpha</taxon>
        <taxon>Strongyloidea</taxon>
        <taxon>Ancylostomatidae</taxon>
        <taxon>Ancylostomatinae</taxon>
        <taxon>Ancylostoma</taxon>
    </lineage>
</organism>
<dbReference type="InterPro" id="IPR039846">
    <property type="entry name" value="ZCCHC4"/>
</dbReference>
<dbReference type="GO" id="GO:0005737">
    <property type="term" value="C:cytoplasm"/>
    <property type="evidence" value="ECO:0007669"/>
    <property type="project" value="TreeGrafter"/>
</dbReference>
<gene>
    <name evidence="1" type="ORF">ANCDUO_10958</name>
</gene>
<protein>
    <submittedName>
        <fullName evidence="1">Uncharacterized protein</fullName>
    </submittedName>
</protein>
<dbReference type="EMBL" id="KN732658">
    <property type="protein sequence ID" value="KIH58829.1"/>
    <property type="molecule type" value="Genomic_DNA"/>
</dbReference>
<evidence type="ECO:0000313" key="2">
    <source>
        <dbReference type="Proteomes" id="UP000054047"/>
    </source>
</evidence>
<accession>A0A0C2GIZ2</accession>
<dbReference type="GO" id="GO:0008988">
    <property type="term" value="F:rRNA (adenine-N6-)-methyltransferase activity"/>
    <property type="evidence" value="ECO:0007669"/>
    <property type="project" value="InterPro"/>
</dbReference>
<dbReference type="PANTHER" id="PTHR13493">
    <property type="entry name" value="ZINC FINGER CCHC DOMAIN-CONTAINING"/>
    <property type="match status" value="1"/>
</dbReference>
<evidence type="ECO:0000313" key="1">
    <source>
        <dbReference type="EMBL" id="KIH58829.1"/>
    </source>
</evidence>
<name>A0A0C2GIZ2_9BILA</name>
<dbReference type="PANTHER" id="PTHR13493:SF3">
    <property type="entry name" value="RRNA N6-ADENOSINE-METHYLTRANSFERASE ZCCHC4"/>
    <property type="match status" value="1"/>
</dbReference>
<dbReference type="GO" id="GO:0005730">
    <property type="term" value="C:nucleolus"/>
    <property type="evidence" value="ECO:0007669"/>
    <property type="project" value="TreeGrafter"/>
</dbReference>
<keyword evidence="2" id="KW-1185">Reference proteome</keyword>
<dbReference type="AlphaFoldDB" id="A0A0C2GIZ2"/>
<sequence>MQNKKPKAFQLFETLRQQKNGRHLFLLDYDKRFAHFYLARQFGQYSMLVDHFYDAKTATRLSNFFAVSSVGDGSVTPLRVTD</sequence>
<proteinExistence type="predicted"/>
<dbReference type="Proteomes" id="UP000054047">
    <property type="component" value="Unassembled WGS sequence"/>
</dbReference>
<dbReference type="OrthoDB" id="431817at2759"/>
<reference evidence="1 2" key="1">
    <citation type="submission" date="2013-12" db="EMBL/GenBank/DDBJ databases">
        <title>Draft genome of the parsitic nematode Ancylostoma duodenale.</title>
        <authorList>
            <person name="Mitreva M."/>
        </authorList>
    </citation>
    <scope>NUCLEOTIDE SEQUENCE [LARGE SCALE GENOMIC DNA]</scope>
    <source>
        <strain evidence="1 2">Zhejiang</strain>
    </source>
</reference>